<feature type="coiled-coil region" evidence="2">
    <location>
        <begin position="97"/>
        <end position="156"/>
    </location>
</feature>
<dbReference type="InterPro" id="IPR006829">
    <property type="entry name" value="LXG_dom"/>
</dbReference>
<dbReference type="EMBL" id="CP025536">
    <property type="protein sequence ID" value="AUW96317.1"/>
    <property type="molecule type" value="Genomic_DNA"/>
</dbReference>
<dbReference type="AlphaFoldDB" id="A0A2L0D3B5"/>
<organism evidence="4 5">
    <name type="scientific">Streptococcus pluranimalium</name>
    <dbReference type="NCBI Taxonomy" id="82348"/>
    <lineage>
        <taxon>Bacteria</taxon>
        <taxon>Bacillati</taxon>
        <taxon>Bacillota</taxon>
        <taxon>Bacilli</taxon>
        <taxon>Lactobacillales</taxon>
        <taxon>Streptococcaceae</taxon>
        <taxon>Streptococcus</taxon>
    </lineage>
</organism>
<dbReference type="RefSeq" id="WP_104967649.1">
    <property type="nucleotide sequence ID" value="NZ_CP025536.1"/>
</dbReference>
<evidence type="ECO:0000259" key="3">
    <source>
        <dbReference type="PROSITE" id="PS51756"/>
    </source>
</evidence>
<evidence type="ECO:0000256" key="2">
    <source>
        <dbReference type="SAM" id="Coils"/>
    </source>
</evidence>
<sequence>MGIKVDLGHSESQAASGTRMLEEMSQVLRKSKHSISMYTQDVSMLKGKAYEASRAYQTEVILPAISFANDYYKELQLALKKLPSDYQTMVDSKSWSEEELQELIDSERRSIHLLENQIHHVNILKGMKTESKRSILESLNRSMDLHDSNVRQYEDLLEKLRVFDTYSASVFDGVNELKGIVQEALSLAKSSWNAQASHYNSTDKMLLLLAKAKTISVKNFIEDYGLSRPKGMSDKDYSVYVGEVKQQVDTLLKDGWSKKAIKEGYIATVNVAYDSNKEMSIEDQLGEYFDDAHTVGSALFNNMMTVAYKDTKEGQQKTLDMVYKILGAEVDKNGFLQMTNMKITDSDKTGAYQFTTNMDDALTFDDTFSSIVQDVYPKGLPIETKEGSKTFLRAQETHQFRYYMDKKNNDALRATYPDEANDLERIKRYNGDSPSSKFTGEKARLHNKYQGDPEDYKKHIEQYGENFKYVTPSAKKGFHSEFIINDKTNNLVSQWHAYEFDENGNVTSDPDKAYTKEEQMQLVDGNSVNYAENSDGNYHTKVDSDPVSIYDPEVRKEVRKGWKDPLTGRRNKNELNYFDIDNSEEKANKKLKGR</sequence>
<keyword evidence="2" id="KW-0175">Coiled coil</keyword>
<dbReference type="PROSITE" id="PS51756">
    <property type="entry name" value="LXG"/>
    <property type="match status" value="1"/>
</dbReference>
<dbReference type="GeneID" id="98393051"/>
<dbReference type="Pfam" id="PF11311">
    <property type="entry name" value="DUF3114"/>
    <property type="match status" value="1"/>
</dbReference>
<evidence type="ECO:0000313" key="5">
    <source>
        <dbReference type="Proteomes" id="UP000238956"/>
    </source>
</evidence>
<accession>A0A2L0D3B5</accession>
<evidence type="ECO:0000313" key="4">
    <source>
        <dbReference type="EMBL" id="AUW96317.1"/>
    </source>
</evidence>
<comment type="similarity">
    <text evidence="1">In the N-terminal section; belongs to the LXG family.</text>
</comment>
<dbReference type="KEGG" id="splr:C0J00_03885"/>
<keyword evidence="5" id="KW-1185">Reference proteome</keyword>
<feature type="domain" description="LXG" evidence="3">
    <location>
        <begin position="1"/>
        <end position="238"/>
    </location>
</feature>
<dbReference type="InterPro" id="IPR021462">
    <property type="entry name" value="DUF3114"/>
</dbReference>
<reference evidence="4 5" key="1">
    <citation type="submission" date="2017-12" db="EMBL/GenBank/DDBJ databases">
        <authorList>
            <person name="Hurst M.R.H."/>
        </authorList>
    </citation>
    <scope>NUCLEOTIDE SEQUENCE [LARGE SCALE GENOMIC DNA]</scope>
    <source>
        <strain evidence="4 5">TH11417</strain>
    </source>
</reference>
<dbReference type="Proteomes" id="UP000238956">
    <property type="component" value="Chromosome"/>
</dbReference>
<gene>
    <name evidence="4" type="ORF">C0J00_03885</name>
</gene>
<name>A0A2L0D3B5_9STRE</name>
<reference evidence="4 5" key="2">
    <citation type="submission" date="2018-02" db="EMBL/GenBank/DDBJ databases">
        <title>Whole genome sequencing analysis of Streptococcus pluranimalium isolated from cattle infected mastitis in China.</title>
        <authorList>
            <person name="Zhang J.-R."/>
            <person name="Hu G.-Z."/>
        </authorList>
    </citation>
    <scope>NUCLEOTIDE SEQUENCE [LARGE SCALE GENOMIC DNA]</scope>
    <source>
        <strain evidence="4 5">TH11417</strain>
    </source>
</reference>
<dbReference type="OrthoDB" id="2218681at2"/>
<proteinExistence type="inferred from homology"/>
<protein>
    <recommendedName>
        <fullName evidence="3">LXG domain-containing protein</fullName>
    </recommendedName>
</protein>
<evidence type="ECO:0000256" key="1">
    <source>
        <dbReference type="ARBA" id="ARBA00034117"/>
    </source>
</evidence>